<dbReference type="InterPro" id="IPR026269">
    <property type="entry name" value="DmsD-type"/>
</dbReference>
<protein>
    <recommendedName>
        <fullName evidence="2">Tat proofreading chaperone DmsD</fullName>
    </recommendedName>
    <alternativeName>
        <fullName evidence="2">DMSO reductase maturation protein</fullName>
    </alternativeName>
    <alternativeName>
        <fullName evidence="2">Twin-arginine leader-binding protein DmsD</fullName>
    </alternativeName>
</protein>
<dbReference type="Gene3D" id="1.10.3480.10">
    <property type="entry name" value="TorD-like"/>
    <property type="match status" value="1"/>
</dbReference>
<reference evidence="3 4" key="1">
    <citation type="submission" date="2018-08" db="EMBL/GenBank/DDBJ databases">
        <title>Complete genomic analysis of a Citrobacter pasteurii isolated from cockles (Cerastoderma edule) containing a new chromosomic qnrB allele.</title>
        <authorList>
            <person name="Rodrigues A."/>
            <person name="Baptista T."/>
            <person name="Quesada A."/>
            <person name="Campos M.J."/>
        </authorList>
    </citation>
    <scope>NUCLEOTIDE SEQUENCE [LARGE SCALE GENOMIC DNA]</scope>
    <source>
        <strain evidence="3 4">BA18</strain>
    </source>
</reference>
<organism evidence="3 4">
    <name type="scientific">Citrobacter pasteurii</name>
    <dbReference type="NCBI Taxonomy" id="1563222"/>
    <lineage>
        <taxon>Bacteria</taxon>
        <taxon>Pseudomonadati</taxon>
        <taxon>Pseudomonadota</taxon>
        <taxon>Gammaproteobacteria</taxon>
        <taxon>Enterobacterales</taxon>
        <taxon>Enterobacteriaceae</taxon>
        <taxon>Citrobacter</taxon>
    </lineage>
</organism>
<dbReference type="RefSeq" id="WP_149691593.1">
    <property type="nucleotide sequence ID" value="NZ_QRDC01000005.1"/>
</dbReference>
<comment type="similarity">
    <text evidence="2">Belongs to the TorD/DmsD family. DmsD subfamily.</text>
</comment>
<gene>
    <name evidence="2" type="primary">dmsD</name>
    <name evidence="3" type="ORF">DXF85_08010</name>
</gene>
<dbReference type="AlphaFoldDB" id="A0A6N6K7I9"/>
<dbReference type="PANTHER" id="PTHR34227">
    <property type="entry name" value="CHAPERONE PROTEIN YCDY"/>
    <property type="match status" value="1"/>
</dbReference>
<dbReference type="InterPro" id="IPR036411">
    <property type="entry name" value="TorD-like_sf"/>
</dbReference>
<dbReference type="EMBL" id="QRDC01000005">
    <property type="protein sequence ID" value="KAA1279042.1"/>
    <property type="molecule type" value="Genomic_DNA"/>
</dbReference>
<dbReference type="NCBIfam" id="NF008632">
    <property type="entry name" value="PRK11621.1"/>
    <property type="match status" value="1"/>
</dbReference>
<dbReference type="SUPFAM" id="SSF89155">
    <property type="entry name" value="TorD-like"/>
    <property type="match status" value="1"/>
</dbReference>
<evidence type="ECO:0000313" key="4">
    <source>
        <dbReference type="Proteomes" id="UP000468420"/>
    </source>
</evidence>
<dbReference type="HAMAP" id="MF_00940">
    <property type="entry name" value="DmsD_chaperone"/>
    <property type="match status" value="1"/>
</dbReference>
<dbReference type="InterPro" id="IPR050289">
    <property type="entry name" value="TorD/DmsD_chaperones"/>
</dbReference>
<dbReference type="Proteomes" id="UP000468420">
    <property type="component" value="Unassembled WGS sequence"/>
</dbReference>
<evidence type="ECO:0000313" key="3">
    <source>
        <dbReference type="EMBL" id="KAA1279042.1"/>
    </source>
</evidence>
<dbReference type="InterPro" id="IPR020945">
    <property type="entry name" value="DMSO/NO3_reduct_chaperone"/>
</dbReference>
<dbReference type="PIRSF" id="PIRSF004690">
    <property type="entry name" value="DmsD"/>
    <property type="match status" value="1"/>
</dbReference>
<evidence type="ECO:0000256" key="1">
    <source>
        <dbReference type="ARBA" id="ARBA00023186"/>
    </source>
</evidence>
<dbReference type="GO" id="GO:0005048">
    <property type="term" value="F:signal sequence binding"/>
    <property type="evidence" value="ECO:0007669"/>
    <property type="project" value="InterPro"/>
</dbReference>
<dbReference type="Pfam" id="PF02613">
    <property type="entry name" value="Nitrate_red_del"/>
    <property type="match status" value="1"/>
</dbReference>
<name>A0A6N6K7I9_9ENTR</name>
<comment type="function">
    <text evidence="2">Required for biogenesis/assembly of DMSO reductase, but not for the interaction of the DmsA signal peptide with the Tat system. May be part of a chaperone cascade complex that facilitates a folding-maturation pathway for the substrate protein.</text>
</comment>
<proteinExistence type="inferred from homology"/>
<accession>A0A6N6K7I9</accession>
<dbReference type="InterPro" id="IPR028611">
    <property type="entry name" value="DmsD_chaperone"/>
</dbReference>
<evidence type="ECO:0000256" key="2">
    <source>
        <dbReference type="HAMAP-Rule" id="MF_00940"/>
    </source>
</evidence>
<dbReference type="PANTHER" id="PTHR34227:SF6">
    <property type="entry name" value="TAT PROOFREADING CHAPERONE DMSD"/>
    <property type="match status" value="1"/>
</dbReference>
<sequence>MTHFSQCDNFSTAARVLGALFYYAPDSAEASAMVSALKADGWQAQWPLPDATLSPLAAQMQTDSDETLPQAWQRLFIGPYALPSPPWGSVWLDRENVLFGDSTLALRQWMRDNGIQFALQQNEPEDHFGSLLLLTAWLAENGRHTECEQLLAWHLLPWSAHFLDVFIEKANHPFYQALGKLARLTLAQWQSQLLVPVADKPLFR</sequence>
<keyword evidence="1 2" id="KW-0143">Chaperone</keyword>
<comment type="caution">
    <text evidence="3">The sequence shown here is derived from an EMBL/GenBank/DDBJ whole genome shotgun (WGS) entry which is preliminary data.</text>
</comment>